<dbReference type="KEGG" id="aaq:AOC05_16405"/>
<proteinExistence type="predicted"/>
<gene>
    <name evidence="2" type="ORF">AOC05_16405</name>
</gene>
<dbReference type="PATRIC" id="fig|656366.3.peg.3541"/>
<feature type="compositionally biased region" description="Polar residues" evidence="1">
    <location>
        <begin position="9"/>
        <end position="20"/>
    </location>
</feature>
<sequence>MGIGGSRATHLSTQSFEDSPVSNLTGLQALTNLEYTTGQRASVTDVSSLGGIIQVEMQEQRVSAGEVRAGATVPNQLRGFDAAN</sequence>
<accession>A0A0M4RQX0</accession>
<protein>
    <submittedName>
        <fullName evidence="2">Uncharacterized protein</fullName>
    </submittedName>
</protein>
<evidence type="ECO:0000256" key="1">
    <source>
        <dbReference type="SAM" id="MobiDB-lite"/>
    </source>
</evidence>
<keyword evidence="3" id="KW-1185">Reference proteome</keyword>
<name>A0A0M4RQX0_9MICC</name>
<dbReference type="Proteomes" id="UP000062833">
    <property type="component" value="Chromosome"/>
</dbReference>
<evidence type="ECO:0000313" key="2">
    <source>
        <dbReference type="EMBL" id="ALE93533.1"/>
    </source>
</evidence>
<dbReference type="EMBL" id="CP012677">
    <property type="protein sequence ID" value="ALE93533.1"/>
    <property type="molecule type" value="Genomic_DNA"/>
</dbReference>
<dbReference type="AlphaFoldDB" id="A0A0M4RQX0"/>
<evidence type="ECO:0000313" key="3">
    <source>
        <dbReference type="Proteomes" id="UP000062833"/>
    </source>
</evidence>
<feature type="region of interest" description="Disordered" evidence="1">
    <location>
        <begin position="1"/>
        <end position="20"/>
    </location>
</feature>
<reference evidence="3" key="1">
    <citation type="submission" date="2015-09" db="EMBL/GenBank/DDBJ databases">
        <title>Complete genome of Arthrobacter alpinus strain R3.8.</title>
        <authorList>
            <person name="See-Too W.S."/>
            <person name="Chan K.G."/>
        </authorList>
    </citation>
    <scope>NUCLEOTIDE SEQUENCE [LARGE SCALE GENOMIC DNA]</scope>
    <source>
        <strain evidence="3">R3.8</strain>
    </source>
</reference>
<organism evidence="2 3">
    <name type="scientific">Arthrobacter alpinus</name>
    <dbReference type="NCBI Taxonomy" id="656366"/>
    <lineage>
        <taxon>Bacteria</taxon>
        <taxon>Bacillati</taxon>
        <taxon>Actinomycetota</taxon>
        <taxon>Actinomycetes</taxon>
        <taxon>Micrococcales</taxon>
        <taxon>Micrococcaceae</taxon>
        <taxon>Arthrobacter</taxon>
    </lineage>
</organism>